<protein>
    <recommendedName>
        <fullName evidence="4">DUF4253 domain-containing protein</fullName>
    </recommendedName>
</protein>
<reference evidence="2 3" key="1">
    <citation type="submission" date="2022-06" db="EMBL/GenBank/DDBJ databases">
        <title>Mycolicibacterium sp. CAU 1645 isolated from seawater.</title>
        <authorList>
            <person name="Kim W."/>
        </authorList>
    </citation>
    <scope>NUCLEOTIDE SEQUENCE [LARGE SCALE GENOMIC DNA]</scope>
    <source>
        <strain evidence="2 3">CAU 1645</strain>
    </source>
</reference>
<dbReference type="SUPFAM" id="SSF160424">
    <property type="entry name" value="BH3703-like"/>
    <property type="match status" value="1"/>
</dbReference>
<sequence>MADLGERLRERESEGEPLISDFTIVDEPPVGLDGFGDEEATTAEASQLLEPIVTELAALGPAGWQRFEAVFAFTVTAEVAQLRFFVDDQSGLAPVPKSIAALVRQQRLVAAEMPAGPWWRLLLGVTEDGEMTVEYDYGDEPFPDDQILAPEDYRDDLDTFPRNWVPVWLAGYIAGPDAQGRTPRRAAAQAAADNAVGRGSTTNEDVAPLPDLWARWAVLSAVHVGVTSEWGPRIQPGYGWFEGDRRSGSTLYVLPGDRAVLSGGRWGSPLLDAAYNGGQDLPALYTGAPSWVTDGVLNTRNLNGLLTFCYWWNCGEWHRGGTDTRDELVALPAVGTADATIEAMVAETGASTADQCRALLAVTAERSASYAAVAAVFAEHPDADIDGAVNQLDLAGLMVR</sequence>
<evidence type="ECO:0000313" key="2">
    <source>
        <dbReference type="EMBL" id="MCP9271560.1"/>
    </source>
</evidence>
<evidence type="ECO:0008006" key="4">
    <source>
        <dbReference type="Google" id="ProtNLM"/>
    </source>
</evidence>
<name>A0ABT1LZ08_9MYCO</name>
<gene>
    <name evidence="2" type="ORF">NM203_05120</name>
</gene>
<dbReference type="RefSeq" id="WP_255058618.1">
    <property type="nucleotide sequence ID" value="NZ_JANDBD010000002.1"/>
</dbReference>
<evidence type="ECO:0000256" key="1">
    <source>
        <dbReference type="SAM" id="MobiDB-lite"/>
    </source>
</evidence>
<organism evidence="2 3">
    <name type="scientific">Mycolicibacterium arenosum</name>
    <dbReference type="NCBI Taxonomy" id="2952157"/>
    <lineage>
        <taxon>Bacteria</taxon>
        <taxon>Bacillati</taxon>
        <taxon>Actinomycetota</taxon>
        <taxon>Actinomycetes</taxon>
        <taxon>Mycobacteriales</taxon>
        <taxon>Mycobacteriaceae</taxon>
        <taxon>Mycolicibacterium</taxon>
    </lineage>
</organism>
<keyword evidence="3" id="KW-1185">Reference proteome</keyword>
<proteinExistence type="predicted"/>
<dbReference type="InterPro" id="IPR036170">
    <property type="entry name" value="YezG-like_sf"/>
</dbReference>
<feature type="region of interest" description="Disordered" evidence="1">
    <location>
        <begin position="1"/>
        <end position="20"/>
    </location>
</feature>
<feature type="compositionally biased region" description="Basic and acidic residues" evidence="1">
    <location>
        <begin position="1"/>
        <end position="14"/>
    </location>
</feature>
<dbReference type="Proteomes" id="UP001651690">
    <property type="component" value="Unassembled WGS sequence"/>
</dbReference>
<comment type="caution">
    <text evidence="2">The sequence shown here is derived from an EMBL/GenBank/DDBJ whole genome shotgun (WGS) entry which is preliminary data.</text>
</comment>
<accession>A0ABT1LZ08</accession>
<evidence type="ECO:0000313" key="3">
    <source>
        <dbReference type="Proteomes" id="UP001651690"/>
    </source>
</evidence>
<dbReference type="EMBL" id="JANDBD010000002">
    <property type="protein sequence ID" value="MCP9271560.1"/>
    <property type="molecule type" value="Genomic_DNA"/>
</dbReference>